<keyword evidence="11" id="KW-0223">Dioxygenase</keyword>
<gene>
    <name evidence="23" type="ORF">PECM_008063</name>
</gene>
<evidence type="ECO:0000256" key="5">
    <source>
        <dbReference type="ARBA" id="ARBA00013246"/>
    </source>
</evidence>
<evidence type="ECO:0000256" key="13">
    <source>
        <dbReference type="ARBA" id="ARBA00023004"/>
    </source>
</evidence>
<keyword evidence="24" id="KW-1185">Reference proteome</keyword>
<keyword evidence="13" id="KW-0408">Iron</keyword>
<keyword evidence="15" id="KW-0804">Transcription</keyword>
<feature type="compositionally biased region" description="Basic and acidic residues" evidence="20">
    <location>
        <begin position="1631"/>
        <end position="1642"/>
    </location>
</feature>
<sequence length="1659" mass="184051">MSGQLTGSTVTAGTAQYRISAVRHSKSQAQQLGPVKSWGKSCSERIHYLQVHKRLPPSRRRILFSSGLPERSALLPPSSAALRSPLLTLSDHPPKPLPSIRIFAAQIPVCGISFLPTGLVYPSALLFARGLRRDSYRALVNPPPQRSQTPSTLSAATDFRAPLFVGYLLRNRQALLENHRSSGGLARIHSASRNDTHSLCDGFSLVRGDLPIPALHPLRRKVASSRSSIPPIFDFFPSPISTSSPPKMMSAASFSLPLGERPSYYRTPSPPRRAVEPITPSTAEFRGSWAERGPPPTASLENDQNSQNPVRPIPAGPGRHQRSGHGRSNSTIDTLATIALATSPTFAPPPAPSSPDFRSTFPLFSNESQDSERPIKRSRSERQSSPYQSPPSSSHAPPPPSGSLQHSALDSMKTDAELLLNFARPSNFWPSGHHTKRVSIDESYHNHNHNHGWGSDMVRYDRLEFSHASQPFLPEDRKASFNHNDNHIPPSRLRSRSDGSTFLSRPIIRGARPTTSTGALPPVLWEEEEDDAHAAMSEDSRYLSYADQRHGEFDHNNHHKSTKISPKVEEDMRGDTTNQASCAACHMVRIPVDSEEPLEEDTWIGCDGCKRWFHIVCAGFKNDREVRTVDKFICRACRATHGQTTFVRKSSRARTAIDYAGLNQGLVKAASDSAEHHYLEPIRQGKIRFLPESFPRMRPELVTAEYFERGNGWTEPVVIPAVWNHREAVPELDEDFASLVESASTREMFDELLEHIDEHQTSVEETVDCGQDQLDMVVPQGLTVRAVAELYGPEERVEVIDVKSQQGEDKRWNMQKWADYYESNEPDKPVRNVISLEVSQSKLGRLIRRPKVVRDLDLQDAVWPDELKAIGDYPKVQFYCLMSVADCYTDFHIDFGGSSVYYHILKGKKTFFFIPPKDKHLKKYEEWCKSPAQDSVFLGNQTKECYRVDLSEGDTMLIPSGWIHAVWTPENSLVIGGNFLTRLNYGMQIKVLNIEKETKVPMKFRYPFFQKIQWYTALRYLEQDPVPQSVMDAFLQDENYRFHRQQPIYYEFGDRFHREQPGTAYYNARLYSQAELEGLPELTKYLLRTALIASSYNVEGVTVESRNAVRRSVPKGIADPVDMIRTFGIWVAWKRGNEKAPQWTRPGVIESNPKVPLNEKKSAGRPSRRSERNVDNQRTYAERQAVQRPSDDIPDMPAPQINNAAVLATDESEAPAAPASAAAPAPTSAVEVIVREPQFPSKPRPAQRGSGLGPKRVACDACRRRRIRCRHKDEPSDSGNLGAHVGMNGLGLASGLSNTSSLAQDAVSALNSLAAIASQAGFQSNGVVGFDQFDGPGKFHSTVLGASGVATNGLSELSPDGANGGKKGRSKACDDCRKSKRRCIHDEFGRVDPIKAQERSKPRGTAASKRPRPNEDEAVSAPSKKAKQESVSPNIHPLQYEDYQATAVLHDAQGAYDVLSHSHAQSSLVADVVTVGQALYASPPVAHVDSMDIKDTSALAVPENPTSTSLVSPPTSLVDEMDTVQDSEPVTSVESEALGALHTPNSSSRHSSRQPRHVERVVGEMPSSRSLHSATRPGASQVIPGPSTARKSSPRPSSSHAKKSSPMVEKHFDRHATTSLSPRQSKHNKNRTKEDADAESLRLIRELQEEEFGLRRRRG</sequence>
<comment type="caution">
    <text evidence="23">The sequence shown here is derived from an EMBL/GenBank/DDBJ whole genome shotgun (WGS) entry which is preliminary data.</text>
</comment>
<dbReference type="GO" id="GO:0140680">
    <property type="term" value="F:histone H3K36me/H3K36me2 demethylase activity"/>
    <property type="evidence" value="ECO:0007669"/>
    <property type="project" value="UniProtKB-EC"/>
</dbReference>
<protein>
    <recommendedName>
        <fullName evidence="6">JmjC domain-containing histone demethylation protein 1</fullName>
        <ecNumber evidence="5">1.14.11.27</ecNumber>
    </recommendedName>
    <alternativeName>
        <fullName evidence="17">[Histone-H3]-lysine-36 demethylase 1</fullName>
    </alternativeName>
</protein>
<evidence type="ECO:0000256" key="19">
    <source>
        <dbReference type="PROSITE-ProRule" id="PRU00146"/>
    </source>
</evidence>
<evidence type="ECO:0000256" key="18">
    <source>
        <dbReference type="ARBA" id="ARBA00047915"/>
    </source>
</evidence>
<dbReference type="Pfam" id="PF02373">
    <property type="entry name" value="JmjC"/>
    <property type="match status" value="1"/>
</dbReference>
<evidence type="ECO:0000259" key="21">
    <source>
        <dbReference type="PROSITE" id="PS50016"/>
    </source>
</evidence>
<comment type="catalytic activity">
    <reaction evidence="18">
        <text>N(6),N(6)-dimethyl-L-lysyl(36)-[histone H3] + 2 2-oxoglutarate + 2 O2 = L-lysyl(36)-[histone H3] + 2 formaldehyde + 2 succinate + 2 CO2</text>
        <dbReference type="Rhea" id="RHEA:42032"/>
        <dbReference type="Rhea" id="RHEA-COMP:9785"/>
        <dbReference type="Rhea" id="RHEA-COMP:9787"/>
        <dbReference type="ChEBI" id="CHEBI:15379"/>
        <dbReference type="ChEBI" id="CHEBI:16526"/>
        <dbReference type="ChEBI" id="CHEBI:16810"/>
        <dbReference type="ChEBI" id="CHEBI:16842"/>
        <dbReference type="ChEBI" id="CHEBI:29969"/>
        <dbReference type="ChEBI" id="CHEBI:30031"/>
        <dbReference type="ChEBI" id="CHEBI:61976"/>
        <dbReference type="EC" id="1.14.11.27"/>
    </reaction>
</comment>
<dbReference type="InterPro" id="IPR013083">
    <property type="entry name" value="Znf_RING/FYVE/PHD"/>
</dbReference>
<dbReference type="InterPro" id="IPR019787">
    <property type="entry name" value="Znf_PHD-finger"/>
</dbReference>
<dbReference type="GO" id="GO:0005634">
    <property type="term" value="C:nucleus"/>
    <property type="evidence" value="ECO:0007669"/>
    <property type="project" value="UniProtKB-SubCell"/>
</dbReference>
<evidence type="ECO:0000256" key="10">
    <source>
        <dbReference type="ARBA" id="ARBA00022853"/>
    </source>
</evidence>
<dbReference type="Proteomes" id="UP000631181">
    <property type="component" value="Unassembled WGS sequence"/>
</dbReference>
<evidence type="ECO:0000256" key="16">
    <source>
        <dbReference type="ARBA" id="ARBA00023242"/>
    </source>
</evidence>
<comment type="function">
    <text evidence="2">Histone demethylase that specifically demethylates 'Lys-36' of histone H3, thereby playing a central role in histone code.</text>
</comment>
<comment type="subcellular location">
    <subcellularLocation>
        <location evidence="3">Nucleus</location>
    </subcellularLocation>
</comment>
<evidence type="ECO:0000256" key="6">
    <source>
        <dbReference type="ARBA" id="ARBA00015153"/>
    </source>
</evidence>
<evidence type="ECO:0000256" key="9">
    <source>
        <dbReference type="ARBA" id="ARBA00022833"/>
    </source>
</evidence>
<feature type="compositionally biased region" description="Basic and acidic residues" evidence="20">
    <location>
        <begin position="1157"/>
        <end position="1175"/>
    </location>
</feature>
<evidence type="ECO:0000256" key="1">
    <source>
        <dbReference type="ARBA" id="ARBA00001954"/>
    </source>
</evidence>
<evidence type="ECO:0000256" key="17">
    <source>
        <dbReference type="ARBA" id="ARBA00031083"/>
    </source>
</evidence>
<dbReference type="InterPro" id="IPR041070">
    <property type="entry name" value="JHD"/>
</dbReference>
<keyword evidence="12 23" id="KW-0560">Oxidoreductase</keyword>
<feature type="domain" description="JmjC" evidence="22">
    <location>
        <begin position="838"/>
        <end position="996"/>
    </location>
</feature>
<feature type="region of interest" description="Disordered" evidence="20">
    <location>
        <begin position="343"/>
        <end position="408"/>
    </location>
</feature>
<evidence type="ECO:0000256" key="11">
    <source>
        <dbReference type="ARBA" id="ARBA00022964"/>
    </source>
</evidence>
<evidence type="ECO:0000256" key="12">
    <source>
        <dbReference type="ARBA" id="ARBA00023002"/>
    </source>
</evidence>
<comment type="cofactor">
    <cofactor evidence="1">
        <name>Fe(2+)</name>
        <dbReference type="ChEBI" id="CHEBI:29033"/>
    </cofactor>
</comment>
<evidence type="ECO:0000256" key="7">
    <source>
        <dbReference type="ARBA" id="ARBA00022723"/>
    </source>
</evidence>
<comment type="similarity">
    <text evidence="4">Belongs to the JHDM1 histone demethylase family.</text>
</comment>
<feature type="region of interest" description="Disordered" evidence="20">
    <location>
        <begin position="1141"/>
        <end position="1199"/>
    </location>
</feature>
<dbReference type="PROSITE" id="PS51184">
    <property type="entry name" value="JMJC"/>
    <property type="match status" value="1"/>
</dbReference>
<dbReference type="PANTHER" id="PTHR23123">
    <property type="entry name" value="PHD/F-BOX CONTAINING PROTEIN"/>
    <property type="match status" value="1"/>
</dbReference>
<dbReference type="InterPro" id="IPR019786">
    <property type="entry name" value="Zinc_finger_PHD-type_CS"/>
</dbReference>
<accession>A0A8J8WM19</accession>
<feature type="compositionally biased region" description="Polar residues" evidence="20">
    <location>
        <begin position="1589"/>
        <end position="1599"/>
    </location>
</feature>
<evidence type="ECO:0000256" key="15">
    <source>
        <dbReference type="ARBA" id="ARBA00023163"/>
    </source>
</evidence>
<keyword evidence="14" id="KW-0805">Transcription regulation</keyword>
<dbReference type="InterPro" id="IPR050690">
    <property type="entry name" value="JHDM1_Histone_Demethylase"/>
</dbReference>
<evidence type="ECO:0000256" key="8">
    <source>
        <dbReference type="ARBA" id="ARBA00022771"/>
    </source>
</evidence>
<feature type="region of interest" description="Disordered" evidence="20">
    <location>
        <begin position="1356"/>
        <end position="1376"/>
    </location>
</feature>
<keyword evidence="9" id="KW-0862">Zinc</keyword>
<feature type="domain" description="PHD-type" evidence="21">
    <location>
        <begin position="579"/>
        <end position="640"/>
    </location>
</feature>
<dbReference type="SUPFAM" id="SSF51197">
    <property type="entry name" value="Clavaminate synthase-like"/>
    <property type="match status" value="1"/>
</dbReference>
<feature type="compositionally biased region" description="Basic and acidic residues" evidence="20">
    <location>
        <begin position="370"/>
        <end position="382"/>
    </location>
</feature>
<dbReference type="CDD" id="cd15517">
    <property type="entry name" value="PHD_TCF19_like"/>
    <property type="match status" value="1"/>
</dbReference>
<dbReference type="SMART" id="SM00558">
    <property type="entry name" value="JmjC"/>
    <property type="match status" value="1"/>
</dbReference>
<dbReference type="InterPro" id="IPR001965">
    <property type="entry name" value="Znf_PHD"/>
</dbReference>
<keyword evidence="16" id="KW-0539">Nucleus</keyword>
<evidence type="ECO:0000256" key="20">
    <source>
        <dbReference type="SAM" id="MobiDB-lite"/>
    </source>
</evidence>
<feature type="region of interest" description="Disordered" evidence="20">
    <location>
        <begin position="475"/>
        <end position="499"/>
    </location>
</feature>
<keyword evidence="7" id="KW-0479">Metal-binding</keyword>
<feature type="compositionally biased region" description="Polar residues" evidence="20">
    <location>
        <begin position="299"/>
        <end position="309"/>
    </location>
</feature>
<dbReference type="EMBL" id="WIWV01000008">
    <property type="protein sequence ID" value="KAF7719134.1"/>
    <property type="molecule type" value="Genomic_DNA"/>
</dbReference>
<organism evidence="23 24">
    <name type="scientific">Penicillium ucsense</name>
    <dbReference type="NCBI Taxonomy" id="2839758"/>
    <lineage>
        <taxon>Eukaryota</taxon>
        <taxon>Fungi</taxon>
        <taxon>Dikarya</taxon>
        <taxon>Ascomycota</taxon>
        <taxon>Pezizomycotina</taxon>
        <taxon>Eurotiomycetes</taxon>
        <taxon>Eurotiomycetidae</taxon>
        <taxon>Eurotiales</taxon>
        <taxon>Aspergillaceae</taxon>
        <taxon>Penicillium</taxon>
    </lineage>
</organism>
<dbReference type="InterPro" id="IPR011011">
    <property type="entry name" value="Znf_FYVE_PHD"/>
</dbReference>
<keyword evidence="10" id="KW-0156">Chromatin regulator</keyword>
<feature type="region of interest" description="Disordered" evidence="20">
    <location>
        <begin position="1498"/>
        <end position="1517"/>
    </location>
</feature>
<dbReference type="Pfam" id="PF00628">
    <property type="entry name" value="PHD"/>
    <property type="match status" value="1"/>
</dbReference>
<feature type="region of interest" description="Disordered" evidence="20">
    <location>
        <begin position="1539"/>
        <end position="1642"/>
    </location>
</feature>
<dbReference type="PROSITE" id="PS01359">
    <property type="entry name" value="ZF_PHD_1"/>
    <property type="match status" value="1"/>
</dbReference>
<name>A0A8J8WM19_9EURO</name>
<proteinExistence type="inferred from homology"/>
<dbReference type="InterPro" id="IPR003347">
    <property type="entry name" value="JmjC_dom"/>
</dbReference>
<reference evidence="23" key="1">
    <citation type="journal article" date="2020" name="Front. Microbiol.">
        <title>Gene regulatory networks of Penicillium echinulatum 2HH and Penicillium oxalicum 114-2 inferred by a computational biology approach.</title>
        <authorList>
            <person name="Lenz A.R."/>
            <person name="Galan-Vasquez E."/>
            <person name="Balbinot E."/>
            <person name="De Abreu F.P."/>
            <person name="De Oliveira N.S."/>
            <person name="Da Rosa L.O."/>
            <person name="De Avila E Silva S."/>
            <person name="Camassola M."/>
            <person name="Dillon A.J.P."/>
            <person name="Perez-Rueda E."/>
        </authorList>
    </citation>
    <scope>NUCLEOTIDE SEQUENCE</scope>
    <source>
        <strain evidence="23">S1M29</strain>
    </source>
</reference>
<dbReference type="SMART" id="SM00249">
    <property type="entry name" value="PHD"/>
    <property type="match status" value="1"/>
</dbReference>
<dbReference type="EC" id="1.14.11.27" evidence="5"/>
<evidence type="ECO:0000256" key="4">
    <source>
        <dbReference type="ARBA" id="ARBA00008037"/>
    </source>
</evidence>
<evidence type="ECO:0000256" key="14">
    <source>
        <dbReference type="ARBA" id="ARBA00023015"/>
    </source>
</evidence>
<evidence type="ECO:0000313" key="24">
    <source>
        <dbReference type="Proteomes" id="UP000631181"/>
    </source>
</evidence>
<evidence type="ECO:0000256" key="3">
    <source>
        <dbReference type="ARBA" id="ARBA00004123"/>
    </source>
</evidence>
<evidence type="ECO:0000256" key="2">
    <source>
        <dbReference type="ARBA" id="ARBA00003909"/>
    </source>
</evidence>
<dbReference type="Pfam" id="PF17811">
    <property type="entry name" value="JHD"/>
    <property type="match status" value="1"/>
</dbReference>
<dbReference type="Gene3D" id="3.30.40.10">
    <property type="entry name" value="Zinc/RING finger domain, C3HC4 (zinc finger)"/>
    <property type="match status" value="1"/>
</dbReference>
<dbReference type="OrthoDB" id="5876800at2759"/>
<feature type="region of interest" description="Disordered" evidence="20">
    <location>
        <begin position="1393"/>
        <end position="1433"/>
    </location>
</feature>
<keyword evidence="8 19" id="KW-0863">Zinc-finger</keyword>
<evidence type="ECO:0000259" key="22">
    <source>
        <dbReference type="PROSITE" id="PS51184"/>
    </source>
</evidence>
<dbReference type="GO" id="GO:0008270">
    <property type="term" value="F:zinc ion binding"/>
    <property type="evidence" value="ECO:0007669"/>
    <property type="project" value="UniProtKB-KW"/>
</dbReference>
<feature type="compositionally biased region" description="Low complexity" evidence="20">
    <location>
        <begin position="383"/>
        <end position="395"/>
    </location>
</feature>
<dbReference type="SUPFAM" id="SSF57903">
    <property type="entry name" value="FYVE/PHD zinc finger"/>
    <property type="match status" value="1"/>
</dbReference>
<dbReference type="Gene3D" id="2.60.120.650">
    <property type="entry name" value="Cupin"/>
    <property type="match status" value="1"/>
</dbReference>
<dbReference type="PROSITE" id="PS50016">
    <property type="entry name" value="ZF_PHD_2"/>
    <property type="match status" value="1"/>
</dbReference>
<evidence type="ECO:0000313" key="23">
    <source>
        <dbReference type="EMBL" id="KAF7719134.1"/>
    </source>
</evidence>
<feature type="region of interest" description="Disordered" evidence="20">
    <location>
        <begin position="263"/>
        <end position="329"/>
    </location>
</feature>
<feature type="compositionally biased region" description="Low complexity" evidence="20">
    <location>
        <begin position="1505"/>
        <end position="1517"/>
    </location>
</feature>